<dbReference type="Proteomes" id="UP000054893">
    <property type="component" value="Unassembled WGS sequence"/>
</dbReference>
<evidence type="ECO:0000313" key="3">
    <source>
        <dbReference type="Proteomes" id="UP000054893"/>
    </source>
</evidence>
<keyword evidence="1" id="KW-1133">Transmembrane helix</keyword>
<sequence length="56" mass="6083">MTLVIYLAGWLILIGGVSWALVAMHVTQHTILIVDVILLGIAVITGATRARNRDRS</sequence>
<accession>A0A158FS27</accession>
<reference evidence="2 3" key="1">
    <citation type="submission" date="2016-01" db="EMBL/GenBank/DDBJ databases">
        <authorList>
            <person name="Oliw E.H."/>
        </authorList>
    </citation>
    <scope>NUCLEOTIDE SEQUENCE [LARGE SCALE GENOMIC DNA]</scope>
    <source>
        <strain evidence="2">LMG 22029</strain>
    </source>
</reference>
<feature type="transmembrane region" description="Helical" evidence="1">
    <location>
        <begin position="30"/>
        <end position="48"/>
    </location>
</feature>
<evidence type="ECO:0000256" key="1">
    <source>
        <dbReference type="SAM" id="Phobius"/>
    </source>
</evidence>
<keyword evidence="1" id="KW-0472">Membrane</keyword>
<evidence type="ECO:0000313" key="2">
    <source>
        <dbReference type="EMBL" id="SAL22634.1"/>
    </source>
</evidence>
<proteinExistence type="predicted"/>
<keyword evidence="1" id="KW-0812">Transmembrane</keyword>
<gene>
    <name evidence="2" type="ORF">AWB64_01732</name>
</gene>
<name>A0A158FS27_CABSO</name>
<organism evidence="2 3">
    <name type="scientific">Caballeronia sordidicola</name>
    <name type="common">Burkholderia sordidicola</name>
    <dbReference type="NCBI Taxonomy" id="196367"/>
    <lineage>
        <taxon>Bacteria</taxon>
        <taxon>Pseudomonadati</taxon>
        <taxon>Pseudomonadota</taxon>
        <taxon>Betaproteobacteria</taxon>
        <taxon>Burkholderiales</taxon>
        <taxon>Burkholderiaceae</taxon>
        <taxon>Caballeronia</taxon>
    </lineage>
</organism>
<dbReference type="RefSeq" id="WP_167353910.1">
    <property type="nucleotide sequence ID" value="NZ_FCOC02000003.1"/>
</dbReference>
<dbReference type="EMBL" id="FCOC02000003">
    <property type="protein sequence ID" value="SAL22634.1"/>
    <property type="molecule type" value="Genomic_DNA"/>
</dbReference>
<dbReference type="AlphaFoldDB" id="A0A158FS27"/>
<protein>
    <submittedName>
        <fullName evidence="2">Uncharacterized protein</fullName>
    </submittedName>
</protein>